<name>A0A8S1UIH4_PAROT</name>
<keyword evidence="2" id="KW-1185">Reference proteome</keyword>
<evidence type="ECO:0000313" key="2">
    <source>
        <dbReference type="Proteomes" id="UP000683925"/>
    </source>
</evidence>
<gene>
    <name evidence="1" type="ORF">POCTA_138.1.T0430215</name>
</gene>
<accession>A0A8S1UIH4</accession>
<proteinExistence type="predicted"/>
<protein>
    <submittedName>
        <fullName evidence="1">Uncharacterized protein</fullName>
    </submittedName>
</protein>
<dbReference type="OrthoDB" id="300778at2759"/>
<reference evidence="1" key="1">
    <citation type="submission" date="2021-01" db="EMBL/GenBank/DDBJ databases">
        <authorList>
            <consortium name="Genoscope - CEA"/>
            <person name="William W."/>
        </authorList>
    </citation>
    <scope>NUCLEOTIDE SEQUENCE</scope>
</reference>
<dbReference type="AlphaFoldDB" id="A0A8S1UIH4"/>
<dbReference type="EMBL" id="CAJJDP010000043">
    <property type="protein sequence ID" value="CAD8163539.1"/>
    <property type="molecule type" value="Genomic_DNA"/>
</dbReference>
<evidence type="ECO:0000313" key="1">
    <source>
        <dbReference type="EMBL" id="CAD8163539.1"/>
    </source>
</evidence>
<organism evidence="1 2">
    <name type="scientific">Paramecium octaurelia</name>
    <dbReference type="NCBI Taxonomy" id="43137"/>
    <lineage>
        <taxon>Eukaryota</taxon>
        <taxon>Sar</taxon>
        <taxon>Alveolata</taxon>
        <taxon>Ciliophora</taxon>
        <taxon>Intramacronucleata</taxon>
        <taxon>Oligohymenophorea</taxon>
        <taxon>Peniculida</taxon>
        <taxon>Parameciidae</taxon>
        <taxon>Paramecium</taxon>
    </lineage>
</organism>
<comment type="caution">
    <text evidence="1">The sequence shown here is derived from an EMBL/GenBank/DDBJ whole genome shotgun (WGS) entry which is preliminary data.</text>
</comment>
<sequence>MNMNQTIDCFGPDNLIIHERPLTISYIDENSPQKFCNLSQLLASQNTKRTKKISRRSLYQVNLKDYYYQTYIPTRSPPSLQLQLQNYQYNTSKSTNTRKNKFIKQKEAKCKTLPLNDFNYDEIQKRIELKKMMLEKMYLIKDNQKTQTIKTDKTEEVFIPQKLKTDVSIQCNNKQKKNQEIQTYRPTQSRIGSSYYNNRKMNNTFQAMPLSLGLNIEKCKIVERFTQSPFYSRTSKKISQKNCSVGDRGQKFMIMQKPIMEQFCLQKKSSIPVAKWDHSDLEND</sequence>
<dbReference type="OMA" id="FNYDEIQ"/>
<dbReference type="Proteomes" id="UP000683925">
    <property type="component" value="Unassembled WGS sequence"/>
</dbReference>